<accession>A0A1Y2E402</accession>
<feature type="region of interest" description="Disordered" evidence="1">
    <location>
        <begin position="102"/>
        <end position="166"/>
    </location>
</feature>
<protein>
    <submittedName>
        <fullName evidence="2">Uncharacterized protein</fullName>
    </submittedName>
</protein>
<reference evidence="2 3" key="1">
    <citation type="submission" date="2016-07" db="EMBL/GenBank/DDBJ databases">
        <title>Pervasive Adenine N6-methylation of Active Genes in Fungi.</title>
        <authorList>
            <consortium name="DOE Joint Genome Institute"/>
            <person name="Mondo S.J."/>
            <person name="Dannebaum R.O."/>
            <person name="Kuo R.C."/>
            <person name="Labutti K."/>
            <person name="Haridas S."/>
            <person name="Kuo A."/>
            <person name="Salamov A."/>
            <person name="Ahrendt S.R."/>
            <person name="Lipzen A."/>
            <person name="Sullivan W."/>
            <person name="Andreopoulos W.B."/>
            <person name="Clum A."/>
            <person name="Lindquist E."/>
            <person name="Daum C."/>
            <person name="Ramamoorthy G.K."/>
            <person name="Gryganskyi A."/>
            <person name="Culley D."/>
            <person name="Magnuson J.K."/>
            <person name="James T.Y."/>
            <person name="O'Malley M.A."/>
            <person name="Stajich J.E."/>
            <person name="Spatafora J.W."/>
            <person name="Visel A."/>
            <person name="Grigoriev I.V."/>
        </authorList>
    </citation>
    <scope>NUCLEOTIDE SEQUENCE [LARGE SCALE GENOMIC DNA]</scope>
    <source>
        <strain evidence="2 3">CBS 129021</strain>
    </source>
</reference>
<dbReference type="RefSeq" id="XP_040717252.1">
    <property type="nucleotide sequence ID" value="XM_040858246.1"/>
</dbReference>
<dbReference type="EMBL" id="MCFJ01000005">
    <property type="protein sequence ID" value="ORY66288.1"/>
    <property type="molecule type" value="Genomic_DNA"/>
</dbReference>
<keyword evidence="3" id="KW-1185">Reference proteome</keyword>
<evidence type="ECO:0000313" key="3">
    <source>
        <dbReference type="Proteomes" id="UP000193689"/>
    </source>
</evidence>
<feature type="compositionally biased region" description="Basic and acidic residues" evidence="1">
    <location>
        <begin position="111"/>
        <end position="160"/>
    </location>
</feature>
<gene>
    <name evidence="2" type="ORF">BCR38DRAFT_408242</name>
</gene>
<evidence type="ECO:0000256" key="1">
    <source>
        <dbReference type="SAM" id="MobiDB-lite"/>
    </source>
</evidence>
<dbReference type="AlphaFoldDB" id="A0A1Y2E402"/>
<dbReference type="STRING" id="1141098.A0A1Y2E402"/>
<proteinExistence type="predicted"/>
<name>A0A1Y2E402_9PEZI</name>
<dbReference type="Proteomes" id="UP000193689">
    <property type="component" value="Unassembled WGS sequence"/>
</dbReference>
<organism evidence="2 3">
    <name type="scientific">Pseudomassariella vexata</name>
    <dbReference type="NCBI Taxonomy" id="1141098"/>
    <lineage>
        <taxon>Eukaryota</taxon>
        <taxon>Fungi</taxon>
        <taxon>Dikarya</taxon>
        <taxon>Ascomycota</taxon>
        <taxon>Pezizomycotina</taxon>
        <taxon>Sordariomycetes</taxon>
        <taxon>Xylariomycetidae</taxon>
        <taxon>Amphisphaeriales</taxon>
        <taxon>Pseudomassariaceae</taxon>
        <taxon>Pseudomassariella</taxon>
    </lineage>
</organism>
<dbReference type="OrthoDB" id="4763934at2759"/>
<dbReference type="GeneID" id="63774458"/>
<sequence length="166" mass="18579">MCVCSRLIFTHCSHIVTDSFPFRLCQAQKEYLAGFGAEPCKTKSQHGWVSRRWHSKCPKCVALDEALGQAKDIINKAKRALGENNATYRAVLIEVGIKLPDEGPLDGNGDNGDKGKECGGEGVKNIENEEKKRKEEEKKQRKEKEAAGIAEFLRKRKEDPNAALYM</sequence>
<comment type="caution">
    <text evidence="2">The sequence shown here is derived from an EMBL/GenBank/DDBJ whole genome shotgun (WGS) entry which is preliminary data.</text>
</comment>
<evidence type="ECO:0000313" key="2">
    <source>
        <dbReference type="EMBL" id="ORY66288.1"/>
    </source>
</evidence>
<dbReference type="InParanoid" id="A0A1Y2E402"/>